<keyword evidence="3" id="KW-0328">Glycosyltransferase</keyword>
<evidence type="ECO:0000256" key="4">
    <source>
        <dbReference type="ARBA" id="ARBA00022679"/>
    </source>
</evidence>
<accession>A0AA40SX09</accession>
<dbReference type="GO" id="GO:0016757">
    <property type="term" value="F:glycosyltransferase activity"/>
    <property type="evidence" value="ECO:0007669"/>
    <property type="project" value="UniProtKB-KW"/>
</dbReference>
<dbReference type="Proteomes" id="UP001165986">
    <property type="component" value="Unassembled WGS sequence"/>
</dbReference>
<proteinExistence type="inferred from homology"/>
<protein>
    <submittedName>
        <fullName evidence="6">Glycosyltransferase family 2 protein</fullName>
    </submittedName>
</protein>
<dbReference type="PANTHER" id="PTHR43179">
    <property type="entry name" value="RHAMNOSYLTRANSFERASE WBBL"/>
    <property type="match status" value="1"/>
</dbReference>
<keyword evidence="7" id="KW-1185">Reference proteome</keyword>
<dbReference type="SUPFAM" id="SSF53448">
    <property type="entry name" value="Nucleotide-diphospho-sugar transferases"/>
    <property type="match status" value="1"/>
</dbReference>
<sequence>MLKKALILLKYKFINFTKSSLVKKVSNRKTEVEFIYNEKPKISAIVQFFNKRQNISNLINALRLAPIDEIIVIDDGSSDGSYQDWIEQLNQPNDFLIRSNDLYEVRTYSRAIDLARGEYIILLQDDDIPPASPAWVEDAISLFETFPKLLILGGRLGLDLLMPDRINPGEDSAYKEEGNIAGTPGVNKYRIIKKPEFLISEKNLPFMFAEYVNRAPMFLRKKEALDLGGISQEFAPFQCDDADICIRAWLSGYQVGFYNSDFVRDVGIGGMRLFNKEAVPKQAIKNWQLIYSKYSDVIENQKLNGLVAESNSIFEKQLE</sequence>
<organism evidence="6 7">
    <name type="scientific">Komarekiella delphini-convector SJRDD-AB1</name>
    <dbReference type="NCBI Taxonomy" id="2593771"/>
    <lineage>
        <taxon>Bacteria</taxon>
        <taxon>Bacillati</taxon>
        <taxon>Cyanobacteriota</taxon>
        <taxon>Cyanophyceae</taxon>
        <taxon>Nostocales</taxon>
        <taxon>Nostocaceae</taxon>
        <taxon>Komarekiella</taxon>
        <taxon>Komarekiella delphini-convector</taxon>
    </lineage>
</organism>
<dbReference type="RefSeq" id="WP_191757813.1">
    <property type="nucleotide sequence ID" value="NZ_VJXY01000011.1"/>
</dbReference>
<comment type="caution">
    <text evidence="6">The sequence shown here is derived from an EMBL/GenBank/DDBJ whole genome shotgun (WGS) entry which is preliminary data.</text>
</comment>
<reference evidence="6" key="1">
    <citation type="submission" date="2019-07" db="EMBL/GenBank/DDBJ databases">
        <title>Toxilogical consequences of a new and cryptic species of cyanobacteria (Komarekiella delphini-convector) recovered from the epidermis of a bottlenose dolphin and 1500 ft. in the air.</title>
        <authorList>
            <person name="Brown A.O."/>
            <person name="Dvorak P."/>
            <person name="Villanueva C.D."/>
            <person name="Foss A.J."/>
            <person name="Garvey A.D."/>
            <person name="Gibson Q.A."/>
            <person name="Johansen J.R."/>
            <person name="Casamatta D.A."/>
        </authorList>
    </citation>
    <scope>NUCLEOTIDE SEQUENCE</scope>
    <source>
        <strain evidence="6">SJRDD-AB1</strain>
    </source>
</reference>
<evidence type="ECO:0000256" key="1">
    <source>
        <dbReference type="ARBA" id="ARBA00004776"/>
    </source>
</evidence>
<evidence type="ECO:0000313" key="7">
    <source>
        <dbReference type="Proteomes" id="UP001165986"/>
    </source>
</evidence>
<dbReference type="PANTHER" id="PTHR43179:SF12">
    <property type="entry name" value="GALACTOFURANOSYLTRANSFERASE GLFT2"/>
    <property type="match status" value="1"/>
</dbReference>
<dbReference type="Gene3D" id="3.90.550.10">
    <property type="entry name" value="Spore Coat Polysaccharide Biosynthesis Protein SpsA, Chain A"/>
    <property type="match status" value="1"/>
</dbReference>
<dbReference type="EMBL" id="VJXY01000011">
    <property type="protein sequence ID" value="MBD6616567.1"/>
    <property type="molecule type" value="Genomic_DNA"/>
</dbReference>
<name>A0AA40SX09_9NOST</name>
<evidence type="ECO:0000313" key="6">
    <source>
        <dbReference type="EMBL" id="MBD6616567.1"/>
    </source>
</evidence>
<dbReference type="InterPro" id="IPR001173">
    <property type="entry name" value="Glyco_trans_2-like"/>
</dbReference>
<comment type="similarity">
    <text evidence="2">Belongs to the glycosyltransferase 2 family.</text>
</comment>
<evidence type="ECO:0000256" key="2">
    <source>
        <dbReference type="ARBA" id="ARBA00006739"/>
    </source>
</evidence>
<gene>
    <name evidence="6" type="ORF">FNW02_12165</name>
</gene>
<keyword evidence="4" id="KW-0808">Transferase</keyword>
<evidence type="ECO:0000259" key="5">
    <source>
        <dbReference type="Pfam" id="PF00535"/>
    </source>
</evidence>
<comment type="pathway">
    <text evidence="1">Cell wall biogenesis; cell wall polysaccharide biosynthesis.</text>
</comment>
<dbReference type="AlphaFoldDB" id="A0AA40SX09"/>
<dbReference type="CDD" id="cd00761">
    <property type="entry name" value="Glyco_tranf_GTA_type"/>
    <property type="match status" value="1"/>
</dbReference>
<dbReference type="Pfam" id="PF00535">
    <property type="entry name" value="Glycos_transf_2"/>
    <property type="match status" value="1"/>
</dbReference>
<evidence type="ECO:0000256" key="3">
    <source>
        <dbReference type="ARBA" id="ARBA00022676"/>
    </source>
</evidence>
<dbReference type="InterPro" id="IPR029044">
    <property type="entry name" value="Nucleotide-diphossugar_trans"/>
</dbReference>
<feature type="domain" description="Glycosyltransferase 2-like" evidence="5">
    <location>
        <begin position="43"/>
        <end position="155"/>
    </location>
</feature>